<evidence type="ECO:0000313" key="12">
    <source>
        <dbReference type="EMBL" id="ANZ73867.1"/>
    </source>
</evidence>
<sequence length="367" mass="40865">MVDFRGKFVLAPMVRVGELPTRLLALRHGADLVWGPETIDKKILQCERVENRKLGTIDFLSQGGSTKVPGVTNLVFRIYPPAEKGKLIFQMGTANAELAVQAAKIVVNDVSGIDVNAGCPKHFSIHSGMGAALLSTPLLLEEILTRLVTEVGRPNGKPISVKIRVLENEQKTIELVERLVKTGISNLTVHCRTKKMRNREAPIRDYLEAILERCRSNKVSLVINGGIKNRNDFTALQEKYGMDVGGMVASEAELNPTCFRKVPLPWREVCREFLEFADRFANWKGNSKYCLGRMVPGGDLIRRDLSSAKDHNDLMKLFEVATTEGDPSSKENTPLDVNTDTTSIEDTEETLTRKRSPSPESHTAKRR</sequence>
<dbReference type="GO" id="GO:0017150">
    <property type="term" value="F:tRNA dihydrouridine synthase activity"/>
    <property type="evidence" value="ECO:0007669"/>
    <property type="project" value="InterPro"/>
</dbReference>
<keyword evidence="5" id="KW-0819">tRNA processing</keyword>
<dbReference type="InterPro" id="IPR018517">
    <property type="entry name" value="tRNA_hU_synthase_CS"/>
</dbReference>
<dbReference type="GO" id="GO:0006397">
    <property type="term" value="P:mRNA processing"/>
    <property type="evidence" value="ECO:0007669"/>
    <property type="project" value="UniProtKB-KW"/>
</dbReference>
<evidence type="ECO:0000256" key="9">
    <source>
        <dbReference type="ARBA" id="ARBA00049447"/>
    </source>
</evidence>
<dbReference type="Pfam" id="PF01207">
    <property type="entry name" value="Dus"/>
    <property type="match status" value="1"/>
</dbReference>
<dbReference type="Gene3D" id="3.20.20.70">
    <property type="entry name" value="Aldolase class I"/>
    <property type="match status" value="1"/>
</dbReference>
<dbReference type="InterPro" id="IPR013785">
    <property type="entry name" value="Aldolase_TIM"/>
</dbReference>
<dbReference type="PANTHER" id="PTHR45936:SF1">
    <property type="entry name" value="TRNA-DIHYDROURIDINE(20) SYNTHASE [NAD(P)+]-LIKE"/>
    <property type="match status" value="1"/>
</dbReference>
<dbReference type="OrthoDB" id="10262250at2759"/>
<dbReference type="PANTHER" id="PTHR45936">
    <property type="entry name" value="TRNA-DIHYDROURIDINE(20) SYNTHASE [NAD(P)+]-LIKE"/>
    <property type="match status" value="1"/>
</dbReference>
<evidence type="ECO:0000256" key="7">
    <source>
        <dbReference type="ARBA" id="ARBA00023027"/>
    </source>
</evidence>
<dbReference type="InterPro" id="IPR035587">
    <property type="entry name" value="DUS-like_FMN-bd"/>
</dbReference>
<dbReference type="AlphaFoldDB" id="A0A1B2J7B1"/>
<feature type="region of interest" description="Disordered" evidence="10">
    <location>
        <begin position="321"/>
        <end position="367"/>
    </location>
</feature>
<name>A0A1B2J7B1_PICPA</name>
<evidence type="ECO:0000256" key="1">
    <source>
        <dbReference type="ARBA" id="ARBA00001917"/>
    </source>
</evidence>
<dbReference type="Proteomes" id="UP000094565">
    <property type="component" value="Chromosome 1"/>
</dbReference>
<evidence type="ECO:0000256" key="2">
    <source>
        <dbReference type="ARBA" id="ARBA00022630"/>
    </source>
</evidence>
<keyword evidence="4" id="KW-0507">mRNA processing</keyword>
<dbReference type="SUPFAM" id="SSF51395">
    <property type="entry name" value="FMN-linked oxidoreductases"/>
    <property type="match status" value="1"/>
</dbReference>
<dbReference type="EMBL" id="CP014584">
    <property type="protein sequence ID" value="ANZ73867.1"/>
    <property type="molecule type" value="Genomic_DNA"/>
</dbReference>
<keyword evidence="13" id="KW-1185">Reference proteome</keyword>
<dbReference type="PROSITE" id="PS01136">
    <property type="entry name" value="UPF0034"/>
    <property type="match status" value="1"/>
</dbReference>
<evidence type="ECO:0000256" key="5">
    <source>
        <dbReference type="ARBA" id="ARBA00022694"/>
    </source>
</evidence>
<comment type="catalytic activity">
    <reaction evidence="9">
        <text>a 5,6-dihydrouridine in mRNA + NADP(+) = a uridine in mRNA + NADPH + H(+)</text>
        <dbReference type="Rhea" id="RHEA:69855"/>
        <dbReference type="Rhea" id="RHEA-COMP:14658"/>
        <dbReference type="Rhea" id="RHEA-COMP:17789"/>
        <dbReference type="ChEBI" id="CHEBI:15378"/>
        <dbReference type="ChEBI" id="CHEBI:57783"/>
        <dbReference type="ChEBI" id="CHEBI:58349"/>
        <dbReference type="ChEBI" id="CHEBI:65315"/>
        <dbReference type="ChEBI" id="CHEBI:74443"/>
    </reaction>
    <physiologicalReaction direction="right-to-left" evidence="9">
        <dbReference type="Rhea" id="RHEA:69857"/>
    </physiologicalReaction>
</comment>
<dbReference type="GO" id="GO:0005737">
    <property type="term" value="C:cytoplasm"/>
    <property type="evidence" value="ECO:0007669"/>
    <property type="project" value="TreeGrafter"/>
</dbReference>
<evidence type="ECO:0000313" key="13">
    <source>
        <dbReference type="Proteomes" id="UP000094565"/>
    </source>
</evidence>
<evidence type="ECO:0000256" key="8">
    <source>
        <dbReference type="ARBA" id="ARBA00048342"/>
    </source>
</evidence>
<evidence type="ECO:0000256" key="6">
    <source>
        <dbReference type="ARBA" id="ARBA00023002"/>
    </source>
</evidence>
<keyword evidence="2" id="KW-0285">Flavoprotein</keyword>
<accession>A0A1B2J7B1</accession>
<comment type="catalytic activity">
    <reaction evidence="8">
        <text>a 5,6-dihydrouridine in mRNA + NAD(+) = a uridine in mRNA + NADH + H(+)</text>
        <dbReference type="Rhea" id="RHEA:69851"/>
        <dbReference type="Rhea" id="RHEA-COMP:14658"/>
        <dbReference type="Rhea" id="RHEA-COMP:17789"/>
        <dbReference type="ChEBI" id="CHEBI:15378"/>
        <dbReference type="ChEBI" id="CHEBI:57540"/>
        <dbReference type="ChEBI" id="CHEBI:57945"/>
        <dbReference type="ChEBI" id="CHEBI:65315"/>
        <dbReference type="ChEBI" id="CHEBI:74443"/>
    </reaction>
    <physiologicalReaction direction="right-to-left" evidence="8">
        <dbReference type="Rhea" id="RHEA:69853"/>
    </physiologicalReaction>
</comment>
<keyword evidence="6" id="KW-0560">Oxidoreductase</keyword>
<protein>
    <submittedName>
        <fullName evidence="12">BA75_00818T0</fullName>
    </submittedName>
</protein>
<evidence type="ECO:0000259" key="11">
    <source>
        <dbReference type="Pfam" id="PF01207"/>
    </source>
</evidence>
<reference evidence="12 13" key="1">
    <citation type="submission" date="2016-02" db="EMBL/GenBank/DDBJ databases">
        <title>Comparative genomic and transcriptomic foundation for Pichia pastoris.</title>
        <authorList>
            <person name="Love K.R."/>
            <person name="Shah K.A."/>
            <person name="Whittaker C.A."/>
            <person name="Wu J."/>
            <person name="Bartlett M.C."/>
            <person name="Ma D."/>
            <person name="Leeson R.L."/>
            <person name="Priest M."/>
            <person name="Young S.K."/>
            <person name="Love J.C."/>
        </authorList>
    </citation>
    <scope>NUCLEOTIDE SEQUENCE [LARGE SCALE GENOMIC DNA]</scope>
    <source>
        <strain evidence="12 13">ATCC 28485</strain>
    </source>
</reference>
<feature type="domain" description="DUS-like FMN-binding" evidence="11">
    <location>
        <begin position="11"/>
        <end position="261"/>
    </location>
</feature>
<proteinExistence type="predicted"/>
<keyword evidence="7" id="KW-0520">NAD</keyword>
<organism evidence="12 13">
    <name type="scientific">Komagataella pastoris</name>
    <name type="common">Yeast</name>
    <name type="synonym">Pichia pastoris</name>
    <dbReference type="NCBI Taxonomy" id="4922"/>
    <lineage>
        <taxon>Eukaryota</taxon>
        <taxon>Fungi</taxon>
        <taxon>Dikarya</taxon>
        <taxon>Ascomycota</taxon>
        <taxon>Saccharomycotina</taxon>
        <taxon>Pichiomycetes</taxon>
        <taxon>Pichiales</taxon>
        <taxon>Pichiaceae</taxon>
        <taxon>Komagataella</taxon>
    </lineage>
</organism>
<evidence type="ECO:0000256" key="4">
    <source>
        <dbReference type="ARBA" id="ARBA00022664"/>
    </source>
</evidence>
<dbReference type="GO" id="GO:0050660">
    <property type="term" value="F:flavin adenine dinucleotide binding"/>
    <property type="evidence" value="ECO:0007669"/>
    <property type="project" value="InterPro"/>
</dbReference>
<dbReference type="InterPro" id="IPR052582">
    <property type="entry name" value="tRNA-DUS-like"/>
</dbReference>
<evidence type="ECO:0000256" key="3">
    <source>
        <dbReference type="ARBA" id="ARBA00022643"/>
    </source>
</evidence>
<keyword evidence="3" id="KW-0288">FMN</keyword>
<evidence type="ECO:0000256" key="10">
    <source>
        <dbReference type="SAM" id="MobiDB-lite"/>
    </source>
</evidence>
<comment type="cofactor">
    <cofactor evidence="1">
        <name>FMN</name>
        <dbReference type="ChEBI" id="CHEBI:58210"/>
    </cofactor>
</comment>
<gene>
    <name evidence="12" type="primary">SMM1</name>
    <name evidence="12" type="ORF">ATY40_BA7500818</name>
</gene>
<dbReference type="CDD" id="cd02801">
    <property type="entry name" value="DUS_like_FMN"/>
    <property type="match status" value="1"/>
</dbReference>